<proteinExistence type="predicted"/>
<feature type="compositionally biased region" description="Pro residues" evidence="1">
    <location>
        <begin position="291"/>
        <end position="300"/>
    </location>
</feature>
<gene>
    <name evidence="2" type="ORF">AAF712_000209</name>
</gene>
<feature type="compositionally biased region" description="Polar residues" evidence="1">
    <location>
        <begin position="184"/>
        <end position="194"/>
    </location>
</feature>
<feature type="compositionally biased region" description="Polar residues" evidence="1">
    <location>
        <begin position="27"/>
        <end position="41"/>
    </location>
</feature>
<comment type="caution">
    <text evidence="2">The sequence shown here is derived from an EMBL/GenBank/DDBJ whole genome shotgun (WGS) entry which is preliminary data.</text>
</comment>
<accession>A0ABR3AEY4</accession>
<feature type="compositionally biased region" description="Polar residues" evidence="1">
    <location>
        <begin position="105"/>
        <end position="114"/>
    </location>
</feature>
<evidence type="ECO:0000256" key="1">
    <source>
        <dbReference type="SAM" id="MobiDB-lite"/>
    </source>
</evidence>
<feature type="region of interest" description="Disordered" evidence="1">
    <location>
        <begin position="162"/>
        <end position="339"/>
    </location>
</feature>
<dbReference type="EMBL" id="JBBXMP010000001">
    <property type="protein sequence ID" value="KAL0072446.1"/>
    <property type="molecule type" value="Genomic_DNA"/>
</dbReference>
<feature type="compositionally biased region" description="Acidic residues" evidence="1">
    <location>
        <begin position="170"/>
        <end position="181"/>
    </location>
</feature>
<evidence type="ECO:0000313" key="3">
    <source>
        <dbReference type="Proteomes" id="UP001437256"/>
    </source>
</evidence>
<evidence type="ECO:0000313" key="2">
    <source>
        <dbReference type="EMBL" id="KAL0072446.1"/>
    </source>
</evidence>
<sequence length="867" mass="95565">MAKNAKVKTQPAGKPITEYFGRKSRPATPQSHADTPPQSSRQPPPIEVASSAPSSTSGRKRKATITSDGDAMLESPSRAARTISTRSNLTDAVPPTPLSPKENLIHQSLSSRTATIKKQRVSAPDPIVFSDEEVSASQSDEKEVFALRRRKLDAQVPPPSIVEEWKTSFQEEELPSMDVDDTSPLFTPQSNRSLFGTEPDTPSFRSPSVQPLTPPSSSPEPVVKPLTLDSQAKTRQLIEQIRANARANVLSSPEPSKELRMLSDSDEDSDLPDMPMLVPQVKGKGKAKDMSPPPPDPGPGPSKYNLRQPAKKSLVSKEITTVTQPTTKSRKASTPNPLELLLREKAKADRAGKGQDDIARAELAVAGRHSLQQEMEEEDDADDEREDWLGDEDMAWKAVQERDRDGTEEGYSDGLELDESDAKKLFEDTERGDAVAAILASDRRTREMDHRSIKRLGHPLWIVEPEDVMDVDIRPCIKNIDQYPVLQPFKTALEQSNDQLAYLLLKSGGFNQVDLTVNADVLTCLCNLALLPQTSDLVQAAFYFLRNCWNEATRKPYFPFQSVVDIMAKLGADVQSFGWTSRIAPAQVSKDEREHSLLYLVQLVTYAARALKIRPDNVSDILLALCAISLDPSSSVGLRTDILVAIHTLCSSMVEGTAVAKALESTICSRILKFIEPLTPINRAHVISIFAAGTGRTLRVARWISHSLITEKGEVSEAEYRDLPPLEPLFSCLAPSGPSANLFKIHSETDYVDLGFYTDILSAALSDIPRYVAEEVKAAALAKAARLEAQASPSKIQKRTPPVQRAFDAVELLHSRISDTRGAHLDRSRTKAILKNLSMKLYYQRQAALRTSGAKPKNLTQYFSKKT</sequence>
<keyword evidence="3" id="KW-1185">Reference proteome</keyword>
<organism evidence="2 3">
    <name type="scientific">Marasmius tenuissimus</name>
    <dbReference type="NCBI Taxonomy" id="585030"/>
    <lineage>
        <taxon>Eukaryota</taxon>
        <taxon>Fungi</taxon>
        <taxon>Dikarya</taxon>
        <taxon>Basidiomycota</taxon>
        <taxon>Agaricomycotina</taxon>
        <taxon>Agaricomycetes</taxon>
        <taxon>Agaricomycetidae</taxon>
        <taxon>Agaricales</taxon>
        <taxon>Marasmiineae</taxon>
        <taxon>Marasmiaceae</taxon>
        <taxon>Marasmius</taxon>
    </lineage>
</organism>
<dbReference type="Proteomes" id="UP001437256">
    <property type="component" value="Unassembled WGS sequence"/>
</dbReference>
<name>A0ABR3AEY4_9AGAR</name>
<protein>
    <submittedName>
        <fullName evidence="2">Uncharacterized protein</fullName>
    </submittedName>
</protein>
<reference evidence="2 3" key="1">
    <citation type="submission" date="2024-05" db="EMBL/GenBank/DDBJ databases">
        <title>A draft genome resource for the thread blight pathogen Marasmius tenuissimus strain MS-2.</title>
        <authorList>
            <person name="Yulfo-Soto G.E."/>
            <person name="Baruah I.K."/>
            <person name="Amoako-Attah I."/>
            <person name="Bukari Y."/>
            <person name="Meinhardt L.W."/>
            <person name="Bailey B.A."/>
            <person name="Cohen S.P."/>
        </authorList>
    </citation>
    <scope>NUCLEOTIDE SEQUENCE [LARGE SCALE GENOMIC DNA]</scope>
    <source>
        <strain evidence="2 3">MS-2</strain>
    </source>
</reference>
<feature type="compositionally biased region" description="Polar residues" evidence="1">
    <location>
        <begin position="318"/>
        <end position="336"/>
    </location>
</feature>
<feature type="region of interest" description="Disordered" evidence="1">
    <location>
        <begin position="1"/>
        <end position="125"/>
    </location>
</feature>